<evidence type="ECO:0000313" key="1">
    <source>
        <dbReference type="EMBL" id="SOD12626.1"/>
    </source>
</evidence>
<dbReference type="InterPro" id="IPR016053">
    <property type="entry name" value="Haem_Oase-like"/>
</dbReference>
<gene>
    <name evidence="1" type="ORF">SAMN06297358_0765</name>
</gene>
<protein>
    <submittedName>
        <fullName evidence="1">Heme oxygenase</fullName>
    </submittedName>
</protein>
<proteinExistence type="predicted"/>
<dbReference type="Gene3D" id="1.20.910.10">
    <property type="entry name" value="Heme oxygenase-like"/>
    <property type="match status" value="1"/>
</dbReference>
<organism evidence="1 2">
    <name type="scientific">Pedobacter xixiisoli</name>
    <dbReference type="NCBI Taxonomy" id="1476464"/>
    <lineage>
        <taxon>Bacteria</taxon>
        <taxon>Pseudomonadati</taxon>
        <taxon>Bacteroidota</taxon>
        <taxon>Sphingobacteriia</taxon>
        <taxon>Sphingobacteriales</taxon>
        <taxon>Sphingobacteriaceae</taxon>
        <taxon>Pedobacter</taxon>
    </lineage>
</organism>
<dbReference type="Pfam" id="PF01126">
    <property type="entry name" value="Heme_oxygenase"/>
    <property type="match status" value="1"/>
</dbReference>
<evidence type="ECO:0000313" key="2">
    <source>
        <dbReference type="Proteomes" id="UP000219281"/>
    </source>
</evidence>
<dbReference type="EMBL" id="OCMT01000001">
    <property type="protein sequence ID" value="SOD12626.1"/>
    <property type="molecule type" value="Genomic_DNA"/>
</dbReference>
<dbReference type="GO" id="GO:0004392">
    <property type="term" value="F:heme oxygenase (decyclizing) activity"/>
    <property type="evidence" value="ECO:0007669"/>
    <property type="project" value="InterPro"/>
</dbReference>
<dbReference type="Proteomes" id="UP000219281">
    <property type="component" value="Unassembled WGS sequence"/>
</dbReference>
<dbReference type="OrthoDB" id="114943at2"/>
<reference evidence="2" key="1">
    <citation type="submission" date="2017-09" db="EMBL/GenBank/DDBJ databases">
        <authorList>
            <person name="Varghese N."/>
            <person name="Submissions S."/>
        </authorList>
    </citation>
    <scope>NUCLEOTIDE SEQUENCE [LARGE SCALE GENOMIC DNA]</scope>
    <source>
        <strain evidence="2">CGMCC 1.12803</strain>
    </source>
</reference>
<dbReference type="GO" id="GO:0006788">
    <property type="term" value="P:heme oxidation"/>
    <property type="evidence" value="ECO:0007669"/>
    <property type="project" value="InterPro"/>
</dbReference>
<sequence>MLSATIKEATKKPHQEVEKKVVLRIKSIRNEADYADLLKHFYAYFNAVENIITPYITTQILPDTAERRNSSYIKNDIETLGYTIDDLPNAVAPEVTNLAQAMGALYVLEGSIMGGPYIVKMLQKVGLNNGFSFFSGYGESSGSKWAAFTSVLNTIAKNEEEESEVLQAANQTFARFGDVFGEVTVTG</sequence>
<dbReference type="SUPFAM" id="SSF48613">
    <property type="entry name" value="Heme oxygenase-like"/>
    <property type="match status" value="1"/>
</dbReference>
<dbReference type="CDD" id="cd19166">
    <property type="entry name" value="HemeO-bac"/>
    <property type="match status" value="1"/>
</dbReference>
<dbReference type="InterPro" id="IPR016084">
    <property type="entry name" value="Haem_Oase-like_multi-hlx"/>
</dbReference>
<name>A0A285ZSL4_9SPHI</name>
<dbReference type="RefSeq" id="WP_097128869.1">
    <property type="nucleotide sequence ID" value="NZ_OCMT01000001.1"/>
</dbReference>
<dbReference type="AlphaFoldDB" id="A0A285ZSL4"/>
<keyword evidence="2" id="KW-1185">Reference proteome</keyword>
<accession>A0A285ZSL4</accession>